<dbReference type="RefSeq" id="WP_025773609.1">
    <property type="nucleotide sequence ID" value="NZ_DF238840.1"/>
</dbReference>
<protein>
    <recommendedName>
        <fullName evidence="6">Tagatose-6-phosphate kinase</fullName>
        <ecNumber evidence="6">2.7.1.144</ecNumber>
    </recommendedName>
</protein>
<dbReference type="GO" id="GO:0044281">
    <property type="term" value="P:small molecule metabolic process"/>
    <property type="evidence" value="ECO:0007669"/>
    <property type="project" value="UniProtKB-ARBA"/>
</dbReference>
<evidence type="ECO:0000256" key="2">
    <source>
        <dbReference type="ARBA" id="ARBA00022679"/>
    </source>
</evidence>
<dbReference type="InterPro" id="IPR017583">
    <property type="entry name" value="Tagatose/fructose_Pkinase"/>
</dbReference>
<dbReference type="CDD" id="cd01164">
    <property type="entry name" value="FruK_PfkB_like"/>
    <property type="match status" value="1"/>
</dbReference>
<proteinExistence type="inferred from homology"/>
<evidence type="ECO:0000256" key="1">
    <source>
        <dbReference type="ARBA" id="ARBA00005380"/>
    </source>
</evidence>
<dbReference type="EC" id="2.7.1.144" evidence="6"/>
<comment type="catalytic activity">
    <reaction evidence="6">
        <text>D-tagatofuranose 6-phosphate + ATP = D-tagatofuranose 1,6-bisphosphate + ADP + H(+)</text>
        <dbReference type="Rhea" id="RHEA:12420"/>
        <dbReference type="ChEBI" id="CHEBI:15378"/>
        <dbReference type="ChEBI" id="CHEBI:30616"/>
        <dbReference type="ChEBI" id="CHEBI:58694"/>
        <dbReference type="ChEBI" id="CHEBI:58695"/>
        <dbReference type="ChEBI" id="CHEBI:456216"/>
        <dbReference type="EC" id="2.7.1.144"/>
    </reaction>
</comment>
<evidence type="ECO:0000256" key="6">
    <source>
        <dbReference type="PIRNR" id="PIRNR000535"/>
    </source>
</evidence>
<dbReference type="GO" id="GO:2001059">
    <property type="term" value="P:D-tagatose 6-phosphate catabolic process"/>
    <property type="evidence" value="ECO:0007669"/>
    <property type="project" value="UniProtKB-UniPathway"/>
</dbReference>
<sequence>MIATITLNPAIDKSIIISKFAIGKTNRARVDRIDPGGKGINVAKVLKQLGCQVITSGFLAGNNGRYIAAYLTEQEIMNDFIVIPGETRQNLKIVDPVKKTITEINEPGAEVDESYLKQLKDKVEELAAQCQVIVFSGSLPPGLPDHTYKQLILLAKERGAQTILDTGGKALWKGLEACPTLIKPNKQEVEELLQMEVGGGRLLDAADHLLALGLDVVVISLGAEGALLASGNQKLRAHPPAVEANSTVGAGDAMVAVFAYGLERGLPLAETLRLATAVSAATAAAHGSEVGDIELAKNMLHEVKIQEI</sequence>
<evidence type="ECO:0000256" key="5">
    <source>
        <dbReference type="ARBA" id="ARBA00022840"/>
    </source>
</evidence>
<name>A0A0S6UDT9_NEOTH</name>
<keyword evidence="5 6" id="KW-0067">ATP-binding</keyword>
<dbReference type="GO" id="GO:0005829">
    <property type="term" value="C:cytosol"/>
    <property type="evidence" value="ECO:0007669"/>
    <property type="project" value="TreeGrafter"/>
</dbReference>
<dbReference type="InterPro" id="IPR029056">
    <property type="entry name" value="Ribokinase-like"/>
</dbReference>
<dbReference type="PANTHER" id="PTHR46566">
    <property type="entry name" value="1-PHOSPHOFRUCTOKINASE-RELATED"/>
    <property type="match status" value="1"/>
</dbReference>
<dbReference type="UniPathway" id="UPA00704">
    <property type="reaction ID" value="UER00715"/>
</dbReference>
<dbReference type="NCBIfam" id="TIGR03828">
    <property type="entry name" value="pfkB"/>
    <property type="match status" value="1"/>
</dbReference>
<dbReference type="PANTHER" id="PTHR46566:SF2">
    <property type="entry name" value="ATP-DEPENDENT 6-PHOSPHOFRUCTOKINASE ISOZYME 2"/>
    <property type="match status" value="1"/>
</dbReference>
<keyword evidence="2 6" id="KW-0808">Transferase</keyword>
<dbReference type="InterPro" id="IPR022463">
    <property type="entry name" value="1-PFruKinase"/>
</dbReference>
<comment type="similarity">
    <text evidence="6">Belongs to the carbohydrate kinase PfkB family. LacC subfamily.</text>
</comment>
<comment type="pathway">
    <text evidence="6">Carbohydrate metabolism; D-tagatose 6-phosphate degradation; D-glyceraldehyde 3-phosphate and glycerone phosphate from D-tagatose 6-phosphate: step 1/2.</text>
</comment>
<comment type="similarity">
    <text evidence="1">Belongs to the carbohydrate kinase pfkB family.</text>
</comment>
<dbReference type="GO" id="GO:0009024">
    <property type="term" value="F:tagatose-6-phosphate kinase activity"/>
    <property type="evidence" value="ECO:0007669"/>
    <property type="project" value="UniProtKB-EC"/>
</dbReference>
<dbReference type="GO" id="GO:0008662">
    <property type="term" value="F:1-phosphofructokinase activity"/>
    <property type="evidence" value="ECO:0007669"/>
    <property type="project" value="InterPro"/>
</dbReference>
<dbReference type="Gene3D" id="3.40.1190.20">
    <property type="match status" value="1"/>
</dbReference>
<dbReference type="NCBIfam" id="TIGR03168">
    <property type="entry name" value="1-PFK"/>
    <property type="match status" value="1"/>
</dbReference>
<dbReference type="GO" id="GO:0005524">
    <property type="term" value="F:ATP binding"/>
    <property type="evidence" value="ECO:0007669"/>
    <property type="project" value="UniProtKB-KW"/>
</dbReference>
<keyword evidence="6" id="KW-0423">Lactose metabolism</keyword>
<evidence type="ECO:0000256" key="4">
    <source>
        <dbReference type="ARBA" id="ARBA00022777"/>
    </source>
</evidence>
<evidence type="ECO:0000259" key="7">
    <source>
        <dbReference type="Pfam" id="PF00294"/>
    </source>
</evidence>
<dbReference type="EMBL" id="DF238840">
    <property type="protein sequence ID" value="GAF25774.1"/>
    <property type="molecule type" value="Genomic_DNA"/>
</dbReference>
<dbReference type="Proteomes" id="UP000063718">
    <property type="component" value="Unassembled WGS sequence"/>
</dbReference>
<dbReference type="InterPro" id="IPR011611">
    <property type="entry name" value="PfkB_dom"/>
</dbReference>
<dbReference type="FunFam" id="3.40.1190.20:FF:000001">
    <property type="entry name" value="Phosphofructokinase"/>
    <property type="match status" value="1"/>
</dbReference>
<keyword evidence="3 6" id="KW-0547">Nucleotide-binding</keyword>
<dbReference type="PIRSF" id="PIRSF000535">
    <property type="entry name" value="1PFK/6PFK/LacC"/>
    <property type="match status" value="1"/>
</dbReference>
<dbReference type="AlphaFoldDB" id="A0A0S6UDT9"/>
<keyword evidence="4 8" id="KW-0418">Kinase</keyword>
<feature type="domain" description="Carbohydrate kinase PfkB" evidence="7">
    <location>
        <begin position="24"/>
        <end position="288"/>
    </location>
</feature>
<reference evidence="8" key="1">
    <citation type="journal article" date="2014" name="Gene">
        <title>Genome-guided analysis of transformation efficiency and carbon dioxide assimilation by Moorella thermoacetica Y72.</title>
        <authorList>
            <person name="Tsukahara K."/>
            <person name="Kita A."/>
            <person name="Nakashimada Y."/>
            <person name="Hoshino T."/>
            <person name="Murakami K."/>
        </authorList>
    </citation>
    <scope>NUCLEOTIDE SEQUENCE [LARGE SCALE GENOMIC DNA]</scope>
    <source>
        <strain evidence="8">Y72</strain>
    </source>
</reference>
<dbReference type="SUPFAM" id="SSF53613">
    <property type="entry name" value="Ribokinase-like"/>
    <property type="match status" value="1"/>
</dbReference>
<evidence type="ECO:0000256" key="3">
    <source>
        <dbReference type="ARBA" id="ARBA00022741"/>
    </source>
</evidence>
<accession>A0A0S6UDT9</accession>
<organism evidence="8">
    <name type="scientific">Moorella thermoacetica Y72</name>
    <dbReference type="NCBI Taxonomy" id="1325331"/>
    <lineage>
        <taxon>Bacteria</taxon>
        <taxon>Bacillati</taxon>
        <taxon>Bacillota</taxon>
        <taxon>Clostridia</taxon>
        <taxon>Neomoorellales</taxon>
        <taxon>Neomoorellaceae</taxon>
        <taxon>Neomoorella</taxon>
    </lineage>
</organism>
<dbReference type="GO" id="GO:0016052">
    <property type="term" value="P:carbohydrate catabolic process"/>
    <property type="evidence" value="ECO:0007669"/>
    <property type="project" value="UniProtKB-ARBA"/>
</dbReference>
<dbReference type="GO" id="GO:0005988">
    <property type="term" value="P:lactose metabolic process"/>
    <property type="evidence" value="ECO:0007669"/>
    <property type="project" value="UniProtKB-KW"/>
</dbReference>
<dbReference type="Pfam" id="PF00294">
    <property type="entry name" value="PfkB"/>
    <property type="match status" value="1"/>
</dbReference>
<evidence type="ECO:0000313" key="8">
    <source>
        <dbReference type="EMBL" id="GAF25774.1"/>
    </source>
</evidence>
<gene>
    <name evidence="8" type="ORF">MTY_1111</name>
</gene>